<dbReference type="EMBL" id="JAPWTK010000320">
    <property type="protein sequence ID" value="KAJ8942570.1"/>
    <property type="molecule type" value="Genomic_DNA"/>
</dbReference>
<dbReference type="FunFam" id="3.30.160.60:FF:000446">
    <property type="entry name" value="Zinc finger protein"/>
    <property type="match status" value="1"/>
</dbReference>
<feature type="domain" description="C2H2-type" evidence="11">
    <location>
        <begin position="232"/>
        <end position="259"/>
    </location>
</feature>
<keyword evidence="3" id="KW-0677">Repeat</keyword>
<evidence type="ECO:0000256" key="3">
    <source>
        <dbReference type="ARBA" id="ARBA00022737"/>
    </source>
</evidence>
<evidence type="ECO:0000256" key="7">
    <source>
        <dbReference type="ARBA" id="ARBA00023125"/>
    </source>
</evidence>
<reference evidence="12" key="1">
    <citation type="journal article" date="2023" name="Insect Mol. Biol.">
        <title>Genome sequencing provides insights into the evolution of gene families encoding plant cell wall-degrading enzymes in longhorned beetles.</title>
        <authorList>
            <person name="Shin N.R."/>
            <person name="Okamura Y."/>
            <person name="Kirsch R."/>
            <person name="Pauchet Y."/>
        </authorList>
    </citation>
    <scope>NUCLEOTIDE SEQUENCE</scope>
    <source>
        <strain evidence="12">AMC_N1</strain>
    </source>
</reference>
<dbReference type="PROSITE" id="PS00028">
    <property type="entry name" value="ZINC_FINGER_C2H2_1"/>
    <property type="match status" value="4"/>
</dbReference>
<evidence type="ECO:0000259" key="11">
    <source>
        <dbReference type="PROSITE" id="PS50157"/>
    </source>
</evidence>
<evidence type="ECO:0000256" key="8">
    <source>
        <dbReference type="ARBA" id="ARBA00023163"/>
    </source>
</evidence>
<keyword evidence="4 10" id="KW-0863">Zinc-finger</keyword>
<evidence type="ECO:0000256" key="5">
    <source>
        <dbReference type="ARBA" id="ARBA00022833"/>
    </source>
</evidence>
<evidence type="ECO:0000313" key="12">
    <source>
        <dbReference type="EMBL" id="KAJ8942570.1"/>
    </source>
</evidence>
<feature type="domain" description="C2H2-type" evidence="11">
    <location>
        <begin position="260"/>
        <end position="287"/>
    </location>
</feature>
<evidence type="ECO:0000313" key="13">
    <source>
        <dbReference type="Proteomes" id="UP001162162"/>
    </source>
</evidence>
<dbReference type="FunFam" id="3.30.160.60:FF:000325">
    <property type="entry name" value="ZFP90 zinc finger protein"/>
    <property type="match status" value="1"/>
</dbReference>
<keyword evidence="9" id="KW-0539">Nucleus</keyword>
<proteinExistence type="predicted"/>
<dbReference type="SMART" id="SM00868">
    <property type="entry name" value="zf-AD"/>
    <property type="match status" value="1"/>
</dbReference>
<comment type="subcellular location">
    <subcellularLocation>
        <location evidence="1">Nucleus</location>
    </subcellularLocation>
</comment>
<dbReference type="PROSITE" id="PS50157">
    <property type="entry name" value="ZINC_FINGER_C2H2_2"/>
    <property type="match status" value="4"/>
</dbReference>
<accession>A0AAV8XXT4</accession>
<dbReference type="Proteomes" id="UP001162162">
    <property type="component" value="Unassembled WGS sequence"/>
</dbReference>
<keyword evidence="6" id="KW-0805">Transcription regulation</keyword>
<gene>
    <name evidence="12" type="ORF">NQ318_010378</name>
</gene>
<keyword evidence="8" id="KW-0804">Transcription</keyword>
<evidence type="ECO:0000256" key="1">
    <source>
        <dbReference type="ARBA" id="ARBA00004123"/>
    </source>
</evidence>
<dbReference type="GO" id="GO:0008270">
    <property type="term" value="F:zinc ion binding"/>
    <property type="evidence" value="ECO:0007669"/>
    <property type="project" value="UniProtKB-KW"/>
</dbReference>
<dbReference type="SUPFAM" id="SSF57667">
    <property type="entry name" value="beta-beta-alpha zinc fingers"/>
    <property type="match status" value="3"/>
</dbReference>
<dbReference type="GO" id="GO:0000981">
    <property type="term" value="F:DNA-binding transcription factor activity, RNA polymerase II-specific"/>
    <property type="evidence" value="ECO:0007669"/>
    <property type="project" value="TreeGrafter"/>
</dbReference>
<keyword evidence="13" id="KW-1185">Reference proteome</keyword>
<protein>
    <recommendedName>
        <fullName evidence="11">C2H2-type domain-containing protein</fullName>
    </recommendedName>
</protein>
<evidence type="ECO:0000256" key="2">
    <source>
        <dbReference type="ARBA" id="ARBA00022723"/>
    </source>
</evidence>
<dbReference type="InterPro" id="IPR036236">
    <property type="entry name" value="Znf_C2H2_sf"/>
</dbReference>
<sequence length="403" mass="45794">MNNFNPRLTNCCRTCLRLETAGTSLNALDSDNVWLREGVSDVLCTGCLCTLRVAYDFRLQCLQSENEIQRYFNQNLNNFVSNSAQIQIAHNGQKPYSQQQNSDCLNLKQILDEAELLKCPSREDHRVDAPDLIMTAGLEKYEKAPRRLISTRSIKTQTQPLPQYPTLTPAAARLEAQQNKTTIIVEDPYKFSQLFRRGIASIAYGCVRIFVINKNDFGGKFNNRAILGEKPFGCTYCDKKFTSGYILNSHLKTHTGDRPWQCSYCGKTFTQSSHLTVHMKKHTGEKFVCKFCSQEFAHSSQLTVHVRLHTGKQPYKCAICDKVCNYASELQTHMMRHTGGEVPVPHLRQEVHDVRVSTGTHADAHRGEPVQLYAVRQDVHEVHLPGETREDAYGRKTICLCDM</sequence>
<dbReference type="PANTHER" id="PTHR23235:SF120">
    <property type="entry name" value="KRUPPEL-LIKE FACTOR 15"/>
    <property type="match status" value="1"/>
</dbReference>
<organism evidence="12 13">
    <name type="scientific">Aromia moschata</name>
    <dbReference type="NCBI Taxonomy" id="1265417"/>
    <lineage>
        <taxon>Eukaryota</taxon>
        <taxon>Metazoa</taxon>
        <taxon>Ecdysozoa</taxon>
        <taxon>Arthropoda</taxon>
        <taxon>Hexapoda</taxon>
        <taxon>Insecta</taxon>
        <taxon>Pterygota</taxon>
        <taxon>Neoptera</taxon>
        <taxon>Endopterygota</taxon>
        <taxon>Coleoptera</taxon>
        <taxon>Polyphaga</taxon>
        <taxon>Cucujiformia</taxon>
        <taxon>Chrysomeloidea</taxon>
        <taxon>Cerambycidae</taxon>
        <taxon>Cerambycinae</taxon>
        <taxon>Callichromatini</taxon>
        <taxon>Aromia</taxon>
    </lineage>
</organism>
<dbReference type="GO" id="GO:0005634">
    <property type="term" value="C:nucleus"/>
    <property type="evidence" value="ECO:0007669"/>
    <property type="project" value="UniProtKB-SubCell"/>
</dbReference>
<evidence type="ECO:0000256" key="10">
    <source>
        <dbReference type="PROSITE-ProRule" id="PRU00042"/>
    </source>
</evidence>
<keyword evidence="7" id="KW-0238">DNA-binding</keyword>
<dbReference type="GO" id="GO:0032502">
    <property type="term" value="P:developmental process"/>
    <property type="evidence" value="ECO:0007669"/>
    <property type="project" value="UniProtKB-ARBA"/>
</dbReference>
<dbReference type="SMART" id="SM00355">
    <property type="entry name" value="ZnF_C2H2"/>
    <property type="match status" value="4"/>
</dbReference>
<keyword evidence="2" id="KW-0479">Metal-binding</keyword>
<dbReference type="FunFam" id="3.30.160.60:FF:001158">
    <property type="entry name" value="zinc finger protein 22"/>
    <property type="match status" value="1"/>
</dbReference>
<dbReference type="InterPro" id="IPR012934">
    <property type="entry name" value="Znf_AD"/>
</dbReference>
<feature type="domain" description="C2H2-type" evidence="11">
    <location>
        <begin position="287"/>
        <end position="314"/>
    </location>
</feature>
<dbReference type="FunFam" id="3.30.160.60:FF:000202">
    <property type="entry name" value="Zinc finger protein 574"/>
    <property type="match status" value="1"/>
</dbReference>
<dbReference type="PANTHER" id="PTHR23235">
    <property type="entry name" value="KRUEPPEL-LIKE TRANSCRIPTION FACTOR"/>
    <property type="match status" value="1"/>
</dbReference>
<dbReference type="AlphaFoldDB" id="A0AAV8XXT4"/>
<dbReference type="Pfam" id="PF00096">
    <property type="entry name" value="zf-C2H2"/>
    <property type="match status" value="3"/>
</dbReference>
<evidence type="ECO:0000256" key="9">
    <source>
        <dbReference type="ARBA" id="ARBA00023242"/>
    </source>
</evidence>
<evidence type="ECO:0000256" key="6">
    <source>
        <dbReference type="ARBA" id="ARBA00023015"/>
    </source>
</evidence>
<keyword evidence="5" id="KW-0862">Zinc</keyword>
<name>A0AAV8XXT4_9CUCU</name>
<dbReference type="InterPro" id="IPR013087">
    <property type="entry name" value="Znf_C2H2_type"/>
</dbReference>
<feature type="domain" description="C2H2-type" evidence="11">
    <location>
        <begin position="315"/>
        <end position="342"/>
    </location>
</feature>
<evidence type="ECO:0000256" key="4">
    <source>
        <dbReference type="ARBA" id="ARBA00022771"/>
    </source>
</evidence>
<dbReference type="GO" id="GO:0000978">
    <property type="term" value="F:RNA polymerase II cis-regulatory region sequence-specific DNA binding"/>
    <property type="evidence" value="ECO:0007669"/>
    <property type="project" value="TreeGrafter"/>
</dbReference>
<comment type="caution">
    <text evidence="12">The sequence shown here is derived from an EMBL/GenBank/DDBJ whole genome shotgun (WGS) entry which is preliminary data.</text>
</comment>
<dbReference type="Gene3D" id="3.30.160.60">
    <property type="entry name" value="Classic Zinc Finger"/>
    <property type="match status" value="4"/>
</dbReference>